<evidence type="ECO:0000313" key="6">
    <source>
        <dbReference type="EMBL" id="PTG70840.1"/>
    </source>
</evidence>
<evidence type="ECO:0000313" key="8">
    <source>
        <dbReference type="Proteomes" id="UP000242144"/>
    </source>
</evidence>
<dbReference type="Gene3D" id="1.25.40.10">
    <property type="entry name" value="Tetratricopeptide repeat domain"/>
    <property type="match status" value="2"/>
</dbReference>
<feature type="repeat" description="TPR" evidence="3">
    <location>
        <begin position="67"/>
        <end position="100"/>
    </location>
</feature>
<sequence>MRQTEIHQLIQQGQFEKALQACFNNIEAHPDQVENYINSGILLSEAGEIEKAEKFFQRALTLNPDNGVIYYNFANVYFNEGRFQEAIKLYQTAIQKGLENKDINYMIGMSFHQLDAKKQALPYLMRAAELDKDFKDLDVQFQYGLLLCELEMFQEAMPILKQILKKDGKHADAQYNLTLAKYMVNENVEEAIQGFSLATEMDPKHMLSHHALKTFKMIQSEEEA</sequence>
<dbReference type="PROSITE" id="PS50005">
    <property type="entry name" value="TPR"/>
    <property type="match status" value="2"/>
</dbReference>
<keyword evidence="2 3" id="KW-0802">TPR repeat</keyword>
<evidence type="ECO:0000256" key="2">
    <source>
        <dbReference type="ARBA" id="ARBA00022803"/>
    </source>
</evidence>
<dbReference type="InterPro" id="IPR051685">
    <property type="entry name" value="Ycf3/AcsC/BcsC/TPR_MFPF"/>
</dbReference>
<dbReference type="PANTHER" id="PTHR44943:SF8">
    <property type="entry name" value="TPR REPEAT-CONTAINING PROTEIN MJ0263"/>
    <property type="match status" value="1"/>
</dbReference>
<reference evidence="7 8" key="1">
    <citation type="journal article" date="2016" name="Front. Microbiol.">
        <title>Comprehensive Phylogenetic Analysis of Bovine Non-aureus Staphylococci Species Based on Whole-Genome Sequencing.</title>
        <authorList>
            <person name="Naushad S."/>
            <person name="Barkema H.W."/>
            <person name="Luby C."/>
            <person name="Condas L.A."/>
            <person name="Nobrega D.B."/>
            <person name="Carson D.A."/>
            <person name="De Buck J."/>
        </authorList>
    </citation>
    <scope>NUCLEOTIDE SEQUENCE [LARGE SCALE GENOMIC DNA]</scope>
    <source>
        <strain evidence="5 8">SNUC 105</strain>
        <strain evidence="6 7">SNUC 1363</strain>
        <strain evidence="4 9">SNUC 505</strain>
    </source>
</reference>
<keyword evidence="1" id="KW-0677">Repeat</keyword>
<dbReference type="Pfam" id="PF14559">
    <property type="entry name" value="TPR_19"/>
    <property type="match status" value="1"/>
</dbReference>
<dbReference type="SUPFAM" id="SSF48452">
    <property type="entry name" value="TPR-like"/>
    <property type="match status" value="1"/>
</dbReference>
<accession>A0AAE5W961</accession>
<comment type="caution">
    <text evidence="4">The sequence shown here is derived from an EMBL/GenBank/DDBJ whole genome shotgun (WGS) entry which is preliminary data.</text>
</comment>
<gene>
    <name evidence="5" type="ORF">BU638_00950</name>
    <name evidence="4" type="ORF">BU653_03825</name>
    <name evidence="6" type="ORF">BU676_02765</name>
</gene>
<evidence type="ECO:0000256" key="3">
    <source>
        <dbReference type="PROSITE-ProRule" id="PRU00339"/>
    </source>
</evidence>
<evidence type="ECO:0000313" key="9">
    <source>
        <dbReference type="Proteomes" id="UP000242704"/>
    </source>
</evidence>
<feature type="repeat" description="TPR" evidence="3">
    <location>
        <begin position="33"/>
        <end position="66"/>
    </location>
</feature>
<dbReference type="AlphaFoldDB" id="A0AAE5W961"/>
<dbReference type="EMBL" id="PZBZ01000015">
    <property type="protein sequence ID" value="PTG15711.1"/>
    <property type="molecule type" value="Genomic_DNA"/>
</dbReference>
<keyword evidence="7" id="KW-1185">Reference proteome</keyword>
<dbReference type="Proteomes" id="UP000242144">
    <property type="component" value="Unassembled WGS sequence"/>
</dbReference>
<evidence type="ECO:0000313" key="4">
    <source>
        <dbReference type="EMBL" id="PTG15711.1"/>
    </source>
</evidence>
<dbReference type="PROSITE" id="PS50293">
    <property type="entry name" value="TPR_REGION"/>
    <property type="match status" value="1"/>
</dbReference>
<organism evidence="4 9">
    <name type="scientific">Staphylococcus chromogenes</name>
    <name type="common">Staphylococcus hyicus subsp. chromogenes</name>
    <dbReference type="NCBI Taxonomy" id="46126"/>
    <lineage>
        <taxon>Bacteria</taxon>
        <taxon>Bacillati</taxon>
        <taxon>Bacillota</taxon>
        <taxon>Bacilli</taxon>
        <taxon>Bacillales</taxon>
        <taxon>Staphylococcaceae</taxon>
        <taxon>Staphylococcus</taxon>
    </lineage>
</organism>
<dbReference type="RefSeq" id="WP_037574164.1">
    <property type="nucleotide sequence ID" value="NZ_CP133242.1"/>
</dbReference>
<dbReference type="InterPro" id="IPR011990">
    <property type="entry name" value="TPR-like_helical_dom_sf"/>
</dbReference>
<protein>
    <submittedName>
        <fullName evidence="4">Tetratricopeptide repeat protein</fullName>
    </submittedName>
</protein>
<dbReference type="EMBL" id="PZAO01000004">
    <property type="protein sequence ID" value="PTG70840.1"/>
    <property type="molecule type" value="Genomic_DNA"/>
</dbReference>
<dbReference type="PANTHER" id="PTHR44943">
    <property type="entry name" value="CELLULOSE SYNTHASE OPERON PROTEIN C"/>
    <property type="match status" value="1"/>
</dbReference>
<proteinExistence type="predicted"/>
<dbReference type="Pfam" id="PF13181">
    <property type="entry name" value="TPR_8"/>
    <property type="match status" value="1"/>
</dbReference>
<name>A0AAE5W961_STACR</name>
<evidence type="ECO:0000313" key="5">
    <source>
        <dbReference type="EMBL" id="PTG28802.1"/>
    </source>
</evidence>
<dbReference type="Proteomes" id="UP000242704">
    <property type="component" value="Unassembled WGS sequence"/>
</dbReference>
<dbReference type="Proteomes" id="UP000242008">
    <property type="component" value="Unassembled WGS sequence"/>
</dbReference>
<dbReference type="SMART" id="SM00028">
    <property type="entry name" value="TPR"/>
    <property type="match status" value="5"/>
</dbReference>
<dbReference type="InterPro" id="IPR019734">
    <property type="entry name" value="TPR_rpt"/>
</dbReference>
<reference evidence="4" key="2">
    <citation type="submission" date="2018-03" db="EMBL/GenBank/DDBJ databases">
        <authorList>
            <person name="Naushad S."/>
        </authorList>
    </citation>
    <scope>NUCLEOTIDE SEQUENCE</scope>
    <source>
        <strain evidence="5">SNUC 105</strain>
        <strain evidence="6">SNUC 1363</strain>
        <strain evidence="4">SNUC 505</strain>
    </source>
</reference>
<dbReference type="EMBL" id="PZCM01000001">
    <property type="protein sequence ID" value="PTG28802.1"/>
    <property type="molecule type" value="Genomic_DNA"/>
</dbReference>
<evidence type="ECO:0000313" key="7">
    <source>
        <dbReference type="Proteomes" id="UP000242008"/>
    </source>
</evidence>
<evidence type="ECO:0000256" key="1">
    <source>
        <dbReference type="ARBA" id="ARBA00022737"/>
    </source>
</evidence>